<dbReference type="Pfam" id="PF03009">
    <property type="entry name" value="GDPD"/>
    <property type="match status" value="1"/>
</dbReference>
<evidence type="ECO:0000256" key="1">
    <source>
        <dbReference type="ARBA" id="ARBA00007277"/>
    </source>
</evidence>
<comment type="caution">
    <text evidence="8">The sequence shown here is derived from an EMBL/GenBank/DDBJ whole genome shotgun (WGS) entry which is preliminary data.</text>
</comment>
<organism evidence="8 9">
    <name type="scientific">Angustibacter luteus</name>
    <dbReference type="NCBI Taxonomy" id="658456"/>
    <lineage>
        <taxon>Bacteria</taxon>
        <taxon>Bacillati</taxon>
        <taxon>Actinomycetota</taxon>
        <taxon>Actinomycetes</taxon>
        <taxon>Kineosporiales</taxon>
        <taxon>Kineosporiaceae</taxon>
    </lineage>
</organism>
<comment type="catalytic activity">
    <reaction evidence="6">
        <text>a sn-glycero-3-phosphodiester + H2O = an alcohol + sn-glycerol 3-phosphate + H(+)</text>
        <dbReference type="Rhea" id="RHEA:12969"/>
        <dbReference type="ChEBI" id="CHEBI:15377"/>
        <dbReference type="ChEBI" id="CHEBI:15378"/>
        <dbReference type="ChEBI" id="CHEBI:30879"/>
        <dbReference type="ChEBI" id="CHEBI:57597"/>
        <dbReference type="ChEBI" id="CHEBI:83408"/>
        <dbReference type="EC" id="3.1.4.46"/>
    </reaction>
</comment>
<dbReference type="InterPro" id="IPR006311">
    <property type="entry name" value="TAT_signal"/>
</dbReference>
<gene>
    <name evidence="8" type="ORF">ACFQDO_12880</name>
</gene>
<feature type="domain" description="GP-PDE" evidence="7">
    <location>
        <begin position="51"/>
        <end position="379"/>
    </location>
</feature>
<reference evidence="9" key="1">
    <citation type="journal article" date="2019" name="Int. J. Syst. Evol. Microbiol.">
        <title>The Global Catalogue of Microorganisms (GCM) 10K type strain sequencing project: providing services to taxonomists for standard genome sequencing and annotation.</title>
        <authorList>
            <consortium name="The Broad Institute Genomics Platform"/>
            <consortium name="The Broad Institute Genome Sequencing Center for Infectious Disease"/>
            <person name="Wu L."/>
            <person name="Ma J."/>
        </authorList>
    </citation>
    <scope>NUCLEOTIDE SEQUENCE [LARGE SCALE GENOMIC DNA]</scope>
    <source>
        <strain evidence="9">KACC 14249</strain>
    </source>
</reference>
<keyword evidence="4" id="KW-0319">Glycerol metabolism</keyword>
<dbReference type="Proteomes" id="UP001596189">
    <property type="component" value="Unassembled WGS sequence"/>
</dbReference>
<dbReference type="RefSeq" id="WP_345715288.1">
    <property type="nucleotide sequence ID" value="NZ_BAABFP010000002.1"/>
</dbReference>
<dbReference type="EC" id="3.1.4.46" evidence="2"/>
<evidence type="ECO:0000313" key="8">
    <source>
        <dbReference type="EMBL" id="MFC6008023.1"/>
    </source>
</evidence>
<dbReference type="CDD" id="cd08602">
    <property type="entry name" value="GDPD_ScGlpQ1_like"/>
    <property type="match status" value="1"/>
</dbReference>
<dbReference type="PROSITE" id="PS51704">
    <property type="entry name" value="GP_PDE"/>
    <property type="match status" value="1"/>
</dbReference>
<evidence type="ECO:0000256" key="2">
    <source>
        <dbReference type="ARBA" id="ARBA00012247"/>
    </source>
</evidence>
<evidence type="ECO:0000313" key="9">
    <source>
        <dbReference type="Proteomes" id="UP001596189"/>
    </source>
</evidence>
<accession>A0ABW1JH11</accession>
<evidence type="ECO:0000256" key="5">
    <source>
        <dbReference type="ARBA" id="ARBA00022801"/>
    </source>
</evidence>
<dbReference type="PANTHER" id="PTHR43620">
    <property type="entry name" value="GLYCEROPHOSPHORYL DIESTER PHOSPHODIESTERASE"/>
    <property type="match status" value="1"/>
</dbReference>
<name>A0ABW1JH11_9ACTN</name>
<keyword evidence="3" id="KW-0732">Signal</keyword>
<evidence type="ECO:0000259" key="7">
    <source>
        <dbReference type="PROSITE" id="PS51704"/>
    </source>
</evidence>
<dbReference type="Gene3D" id="3.20.20.190">
    <property type="entry name" value="Phosphatidylinositol (PI) phosphodiesterase"/>
    <property type="match status" value="1"/>
</dbReference>
<evidence type="ECO:0000256" key="6">
    <source>
        <dbReference type="ARBA" id="ARBA00047512"/>
    </source>
</evidence>
<dbReference type="InterPro" id="IPR030395">
    <property type="entry name" value="GP_PDE_dom"/>
</dbReference>
<dbReference type="EMBL" id="JBHSRD010000004">
    <property type="protein sequence ID" value="MFC6008023.1"/>
    <property type="molecule type" value="Genomic_DNA"/>
</dbReference>
<evidence type="ECO:0000256" key="3">
    <source>
        <dbReference type="ARBA" id="ARBA00022729"/>
    </source>
</evidence>
<dbReference type="PANTHER" id="PTHR43620:SF7">
    <property type="entry name" value="GLYCEROPHOSPHODIESTER PHOSPHODIESTERASE GDPD5-RELATED"/>
    <property type="match status" value="1"/>
</dbReference>
<evidence type="ECO:0000256" key="4">
    <source>
        <dbReference type="ARBA" id="ARBA00022798"/>
    </source>
</evidence>
<comment type="similarity">
    <text evidence="1">Belongs to the glycerophosphoryl diester phosphodiesterase family.</text>
</comment>
<protein>
    <recommendedName>
        <fullName evidence="2">glycerophosphodiester phosphodiesterase</fullName>
        <ecNumber evidence="2">3.1.4.46</ecNumber>
    </recommendedName>
</protein>
<sequence length="391" mass="41680">MSPTAPGFTQRGITRRAALGSVAASVVAVATPGSGAEAASSTAGPASSRRPLVIGHRGAAGYRPEHTLASYELAARMGADFIEPDLVCTKDGVLVARHENEIGGTTDVADHPEFAGRRATKTVDGVAVTGWFTEDFTLAELKTLRAKERLPLVRQENTLYDGLFQVPTFAEVLALRTRLSRELRRTIGVYPETKHPTYFQSVGLPLEARLVRALNHAGLNTRSAPAFVQSFELTNLVELRAALGLRTRAVFLTSASGAPYDLKSSGDPRTYAELTTSAGLKSLQHLRIDGVGPDKSQVIGRAADGTLGSPTSLVADAHAAGLVVHPYTFRAENQFVPVDLRVGADPTAFGRALDEQLAFLRTGIDGLFTDQSDISVLARDLLRDGGQRRAA</sequence>
<dbReference type="InterPro" id="IPR017946">
    <property type="entry name" value="PLC-like_Pdiesterase_TIM-brl"/>
</dbReference>
<dbReference type="SUPFAM" id="SSF51695">
    <property type="entry name" value="PLC-like phosphodiesterases"/>
    <property type="match status" value="1"/>
</dbReference>
<proteinExistence type="inferred from homology"/>
<keyword evidence="5" id="KW-0378">Hydrolase</keyword>
<keyword evidence="9" id="KW-1185">Reference proteome</keyword>
<dbReference type="PROSITE" id="PS51318">
    <property type="entry name" value="TAT"/>
    <property type="match status" value="1"/>
</dbReference>